<feature type="compositionally biased region" description="Low complexity" evidence="1">
    <location>
        <begin position="189"/>
        <end position="205"/>
    </location>
</feature>
<feature type="region of interest" description="Disordered" evidence="1">
    <location>
        <begin position="380"/>
        <end position="413"/>
    </location>
</feature>
<proteinExistence type="predicted"/>
<evidence type="ECO:0000313" key="2">
    <source>
        <dbReference type="EMBL" id="KAG0327875.1"/>
    </source>
</evidence>
<dbReference type="Proteomes" id="UP000738325">
    <property type="component" value="Unassembled WGS sequence"/>
</dbReference>
<evidence type="ECO:0000256" key="1">
    <source>
        <dbReference type="SAM" id="MobiDB-lite"/>
    </source>
</evidence>
<keyword evidence="3" id="KW-1185">Reference proteome</keyword>
<reference evidence="2" key="1">
    <citation type="journal article" date="2020" name="Fungal Divers.">
        <title>Resolving the Mortierellaceae phylogeny through synthesis of multi-gene phylogenetics and phylogenomics.</title>
        <authorList>
            <person name="Vandepol N."/>
            <person name="Liber J."/>
            <person name="Desiro A."/>
            <person name="Na H."/>
            <person name="Kennedy M."/>
            <person name="Barry K."/>
            <person name="Grigoriev I.V."/>
            <person name="Miller A.N."/>
            <person name="O'Donnell K."/>
            <person name="Stajich J.E."/>
            <person name="Bonito G."/>
        </authorList>
    </citation>
    <scope>NUCLEOTIDE SEQUENCE</scope>
    <source>
        <strain evidence="2">REB-010B</strain>
    </source>
</reference>
<dbReference type="AlphaFoldDB" id="A0A9P6UZR4"/>
<dbReference type="OrthoDB" id="2429999at2759"/>
<feature type="region of interest" description="Disordered" evidence="1">
    <location>
        <begin position="189"/>
        <end position="211"/>
    </location>
</feature>
<gene>
    <name evidence="2" type="ORF">BGZ99_006680</name>
</gene>
<feature type="compositionally biased region" description="Low complexity" evidence="1">
    <location>
        <begin position="380"/>
        <end position="411"/>
    </location>
</feature>
<name>A0A9P6UZR4_9FUNG</name>
<comment type="caution">
    <text evidence="2">The sequence shown here is derived from an EMBL/GenBank/DDBJ whole genome shotgun (WGS) entry which is preliminary data.</text>
</comment>
<sequence length="458" mass="49908">MTEYWYSFGAPRPQDLQQSNDSINISNNNKHILTNGNDSATTYLSIDMTTATAESSAVKATAVNPPRRVKFFVCDDESSDSDSDNDDFNCGNKGLEEIDRVPNCSSGHLNHRRVVGRPSPRRNAHYNLQSMEEHDDGNCEDFDDKGSIISVSFSGEEKEKGERKDYFGKNVVMTNSSSSSLSAKLSLESRQRQASAPIATTASTPMRGNGMQRRQSLLSDLLIAEKQRHTQLALDQDRNQEQERYLNSAANSDGESTIAEMAIPIPHHHHHNHSQQHHCRQYPSPAMQRNTSAAASYNNLSNNKIDLEEASSRLSSSPRLVRTKRVFKNLADLANVAPAVPVPTSIPASPAVSPAEEKLHSPFLTSITTTNTTTVHSTPAFPTFSTSPSSPASSTLSTLSTATSCTPSASPVLSTTGWTRSQVQVQIQSLVTQSTTTAQRALLTASATLTDVLFRAAR</sequence>
<accession>A0A9P6UZR4</accession>
<evidence type="ECO:0000313" key="3">
    <source>
        <dbReference type="Proteomes" id="UP000738325"/>
    </source>
</evidence>
<organism evidence="2 3">
    <name type="scientific">Dissophora globulifera</name>
    <dbReference type="NCBI Taxonomy" id="979702"/>
    <lineage>
        <taxon>Eukaryota</taxon>
        <taxon>Fungi</taxon>
        <taxon>Fungi incertae sedis</taxon>
        <taxon>Mucoromycota</taxon>
        <taxon>Mortierellomycotina</taxon>
        <taxon>Mortierellomycetes</taxon>
        <taxon>Mortierellales</taxon>
        <taxon>Mortierellaceae</taxon>
        <taxon>Dissophora</taxon>
    </lineage>
</organism>
<protein>
    <submittedName>
        <fullName evidence="2">Uncharacterized protein</fullName>
    </submittedName>
</protein>
<dbReference type="EMBL" id="JAAAIP010000046">
    <property type="protein sequence ID" value="KAG0327875.1"/>
    <property type="molecule type" value="Genomic_DNA"/>
</dbReference>